<evidence type="ECO:0000313" key="2">
    <source>
        <dbReference type="Proteomes" id="UP000266723"/>
    </source>
</evidence>
<reference evidence="1 2" key="1">
    <citation type="journal article" date="2020" name="BMC Genomics">
        <title>Intraspecific diversification of the crop wild relative Brassica cretica Lam. using demographic model selection.</title>
        <authorList>
            <person name="Kioukis A."/>
            <person name="Michalopoulou V.A."/>
            <person name="Briers L."/>
            <person name="Pirintsos S."/>
            <person name="Studholme D.J."/>
            <person name="Pavlidis P."/>
            <person name="Sarris P.F."/>
        </authorList>
    </citation>
    <scope>NUCLEOTIDE SEQUENCE [LARGE SCALE GENOMIC DNA]</scope>
    <source>
        <strain evidence="2">cv. PFS-1207/04</strain>
    </source>
</reference>
<dbReference type="Proteomes" id="UP000266723">
    <property type="component" value="Unassembled WGS sequence"/>
</dbReference>
<sequence>MTVKFLLTLSRVPETQVVSLASRKKNPKKMIITFLFSSMIASADTPVTGLGGTRHLIANSFMRSSTLSKTAWR</sequence>
<name>A0ABQ7DHR1_BRACR</name>
<organism evidence="1 2">
    <name type="scientific">Brassica cretica</name>
    <name type="common">Mustard</name>
    <dbReference type="NCBI Taxonomy" id="69181"/>
    <lineage>
        <taxon>Eukaryota</taxon>
        <taxon>Viridiplantae</taxon>
        <taxon>Streptophyta</taxon>
        <taxon>Embryophyta</taxon>
        <taxon>Tracheophyta</taxon>
        <taxon>Spermatophyta</taxon>
        <taxon>Magnoliopsida</taxon>
        <taxon>eudicotyledons</taxon>
        <taxon>Gunneridae</taxon>
        <taxon>Pentapetalae</taxon>
        <taxon>rosids</taxon>
        <taxon>malvids</taxon>
        <taxon>Brassicales</taxon>
        <taxon>Brassicaceae</taxon>
        <taxon>Brassiceae</taxon>
        <taxon>Brassica</taxon>
    </lineage>
</organism>
<gene>
    <name evidence="1" type="ORF">DY000_02033451</name>
</gene>
<dbReference type="EMBL" id="QGKV02000649">
    <property type="protein sequence ID" value="KAF3577537.1"/>
    <property type="molecule type" value="Genomic_DNA"/>
</dbReference>
<accession>A0ABQ7DHR1</accession>
<comment type="caution">
    <text evidence="1">The sequence shown here is derived from an EMBL/GenBank/DDBJ whole genome shotgun (WGS) entry which is preliminary data.</text>
</comment>
<protein>
    <submittedName>
        <fullName evidence="1">Uncharacterized protein</fullName>
    </submittedName>
</protein>
<proteinExistence type="predicted"/>
<keyword evidence="2" id="KW-1185">Reference proteome</keyword>
<evidence type="ECO:0000313" key="1">
    <source>
        <dbReference type="EMBL" id="KAF3577537.1"/>
    </source>
</evidence>